<dbReference type="RefSeq" id="WP_120542043.1">
    <property type="nucleotide sequence ID" value="NZ_RAVZ01000123.1"/>
</dbReference>
<dbReference type="EMBL" id="RAVZ01000123">
    <property type="protein sequence ID" value="RKG85921.1"/>
    <property type="molecule type" value="Genomic_DNA"/>
</dbReference>
<proteinExistence type="predicted"/>
<name>A0A3A8J5U5_9BACT</name>
<dbReference type="InterPro" id="IPR029068">
    <property type="entry name" value="Glyas_Bleomycin-R_OHBP_Dase"/>
</dbReference>
<dbReference type="PROSITE" id="PS51257">
    <property type="entry name" value="PROKAR_LIPOPROTEIN"/>
    <property type="match status" value="1"/>
</dbReference>
<dbReference type="InterPro" id="IPR037523">
    <property type="entry name" value="VOC_core"/>
</dbReference>
<reference evidence="3" key="1">
    <citation type="submission" date="2018-09" db="EMBL/GenBank/DDBJ databases">
        <authorList>
            <person name="Livingstone P.G."/>
            <person name="Whitworth D.E."/>
        </authorList>
    </citation>
    <scope>NUCLEOTIDE SEQUENCE [LARGE SCALE GENOMIC DNA]</scope>
    <source>
        <strain evidence="3">CA054A</strain>
    </source>
</reference>
<sequence>MPSTPRRATQVRAQPLIAVRDVAASSQWYQTLLGCEGTHGGDEYEMLVSNGEPLLQLHAWDLEEHPNLMGPDSAPHGHGVLLWFETTDFEASVEAARGLKLEWVEAPHVNPNSRRWEFWVRDPDGYVIVLSAESRRKA</sequence>
<feature type="domain" description="VOC" evidence="1">
    <location>
        <begin position="7"/>
        <end position="133"/>
    </location>
</feature>
<dbReference type="AlphaFoldDB" id="A0A3A8J5U5"/>
<dbReference type="Pfam" id="PF00903">
    <property type="entry name" value="Glyoxalase"/>
    <property type="match status" value="1"/>
</dbReference>
<dbReference type="SUPFAM" id="SSF54593">
    <property type="entry name" value="Glyoxalase/Bleomycin resistance protein/Dihydroxybiphenyl dioxygenase"/>
    <property type="match status" value="1"/>
</dbReference>
<dbReference type="PROSITE" id="PS51819">
    <property type="entry name" value="VOC"/>
    <property type="match status" value="1"/>
</dbReference>
<evidence type="ECO:0000259" key="1">
    <source>
        <dbReference type="PROSITE" id="PS51819"/>
    </source>
</evidence>
<protein>
    <submittedName>
        <fullName evidence="2">VOC family protein</fullName>
    </submittedName>
</protein>
<keyword evidence="3" id="KW-1185">Reference proteome</keyword>
<dbReference type="Proteomes" id="UP000268094">
    <property type="component" value="Unassembled WGS sequence"/>
</dbReference>
<dbReference type="OrthoDB" id="9793039at2"/>
<dbReference type="CDD" id="cd06587">
    <property type="entry name" value="VOC"/>
    <property type="match status" value="1"/>
</dbReference>
<accession>A0A3A8J5U5</accession>
<dbReference type="InterPro" id="IPR004360">
    <property type="entry name" value="Glyas_Fos-R_dOase_dom"/>
</dbReference>
<evidence type="ECO:0000313" key="3">
    <source>
        <dbReference type="Proteomes" id="UP000268094"/>
    </source>
</evidence>
<dbReference type="Gene3D" id="3.10.180.10">
    <property type="entry name" value="2,3-Dihydroxybiphenyl 1,2-Dioxygenase, domain 1"/>
    <property type="match status" value="1"/>
</dbReference>
<gene>
    <name evidence="2" type="ORF">D7V88_18880</name>
</gene>
<comment type="caution">
    <text evidence="2">The sequence shown here is derived from an EMBL/GenBank/DDBJ whole genome shotgun (WGS) entry which is preliminary data.</text>
</comment>
<evidence type="ECO:0000313" key="2">
    <source>
        <dbReference type="EMBL" id="RKG85921.1"/>
    </source>
</evidence>
<organism evidence="2 3">
    <name type="scientific">Corallococcus terminator</name>
    <dbReference type="NCBI Taxonomy" id="2316733"/>
    <lineage>
        <taxon>Bacteria</taxon>
        <taxon>Pseudomonadati</taxon>
        <taxon>Myxococcota</taxon>
        <taxon>Myxococcia</taxon>
        <taxon>Myxococcales</taxon>
        <taxon>Cystobacterineae</taxon>
        <taxon>Myxococcaceae</taxon>
        <taxon>Corallococcus</taxon>
    </lineage>
</organism>